<evidence type="ECO:0000256" key="2">
    <source>
        <dbReference type="ARBA" id="ARBA00022679"/>
    </source>
</evidence>
<name>A0AAW5ECF7_9BACI</name>
<dbReference type="Pfam" id="PF00132">
    <property type="entry name" value="Hexapep"/>
    <property type="match status" value="1"/>
</dbReference>
<evidence type="ECO:0000313" key="4">
    <source>
        <dbReference type="Proteomes" id="UP001431131"/>
    </source>
</evidence>
<protein>
    <submittedName>
        <fullName evidence="3">Acyltransferase</fullName>
    </submittedName>
</protein>
<evidence type="ECO:0000256" key="1">
    <source>
        <dbReference type="ARBA" id="ARBA00007274"/>
    </source>
</evidence>
<accession>A0AAW5ECF7</accession>
<sequence>MKKRIWHFFVNVLAASIITPYKIRKLIYTKAGFKIQTDNIFSNCYFESNKVIIGENSFVNSKCHFENEDFVEIGRNCSIAFQVVFCANSHKFGSANQRAGEHISLPIKIGDGCWIGARVMILPGVTIGDGCIIAAGSVVTKDCEPNGIFAGVPAKRIKDLPL</sequence>
<dbReference type="GO" id="GO:0008374">
    <property type="term" value="F:O-acyltransferase activity"/>
    <property type="evidence" value="ECO:0007669"/>
    <property type="project" value="TreeGrafter"/>
</dbReference>
<dbReference type="Gene3D" id="2.160.10.10">
    <property type="entry name" value="Hexapeptide repeat proteins"/>
    <property type="match status" value="1"/>
</dbReference>
<keyword evidence="3" id="KW-0012">Acyltransferase</keyword>
<dbReference type="InterPro" id="IPR011004">
    <property type="entry name" value="Trimer_LpxA-like_sf"/>
</dbReference>
<dbReference type="InterPro" id="IPR001451">
    <property type="entry name" value="Hexapep"/>
</dbReference>
<organism evidence="3 4">
    <name type="scientific">Fredinandcohnia quinoae</name>
    <dbReference type="NCBI Taxonomy" id="2918902"/>
    <lineage>
        <taxon>Bacteria</taxon>
        <taxon>Bacillati</taxon>
        <taxon>Bacillota</taxon>
        <taxon>Bacilli</taxon>
        <taxon>Bacillales</taxon>
        <taxon>Bacillaceae</taxon>
        <taxon>Fredinandcohnia</taxon>
    </lineage>
</organism>
<comment type="caution">
    <text evidence="3">The sequence shown here is derived from an EMBL/GenBank/DDBJ whole genome shotgun (WGS) entry which is preliminary data.</text>
</comment>
<comment type="similarity">
    <text evidence="1">Belongs to the transferase hexapeptide repeat family.</text>
</comment>
<dbReference type="Proteomes" id="UP001431131">
    <property type="component" value="Unassembled WGS sequence"/>
</dbReference>
<dbReference type="EMBL" id="JAKTTI010000034">
    <property type="protein sequence ID" value="MCH1627131.1"/>
    <property type="molecule type" value="Genomic_DNA"/>
</dbReference>
<keyword evidence="4" id="KW-1185">Reference proteome</keyword>
<dbReference type="AlphaFoldDB" id="A0AAW5ECF7"/>
<proteinExistence type="inferred from homology"/>
<gene>
    <name evidence="3" type="ORF">MJG50_17500</name>
</gene>
<dbReference type="GO" id="GO:0005829">
    <property type="term" value="C:cytosol"/>
    <property type="evidence" value="ECO:0007669"/>
    <property type="project" value="TreeGrafter"/>
</dbReference>
<dbReference type="RefSeq" id="WP_240257052.1">
    <property type="nucleotide sequence ID" value="NZ_JAKTTI010000034.1"/>
</dbReference>
<evidence type="ECO:0000313" key="3">
    <source>
        <dbReference type="EMBL" id="MCH1627131.1"/>
    </source>
</evidence>
<reference evidence="3" key="1">
    <citation type="submission" date="2022-02" db="EMBL/GenBank/DDBJ databases">
        <title>Fredinandcohnia quinoae sp. nov. isolated from Chenopodium quinoa seeds.</title>
        <authorList>
            <person name="Saati-Santamaria Z."/>
            <person name="Flores-Felix J.D."/>
            <person name="Igual J.M."/>
            <person name="Velazquez E."/>
            <person name="Garcia-Fraile P."/>
            <person name="Martinez-Molina E."/>
        </authorList>
    </citation>
    <scope>NUCLEOTIDE SEQUENCE</scope>
    <source>
        <strain evidence="3">SECRCQ15</strain>
    </source>
</reference>
<dbReference type="PANTHER" id="PTHR23416:SF23">
    <property type="entry name" value="ACETYLTRANSFERASE C18B11.09C-RELATED"/>
    <property type="match status" value="1"/>
</dbReference>
<dbReference type="PANTHER" id="PTHR23416">
    <property type="entry name" value="SIALIC ACID SYNTHASE-RELATED"/>
    <property type="match status" value="1"/>
</dbReference>
<dbReference type="SUPFAM" id="SSF51161">
    <property type="entry name" value="Trimeric LpxA-like enzymes"/>
    <property type="match status" value="1"/>
</dbReference>
<dbReference type="CDD" id="cd04647">
    <property type="entry name" value="LbH_MAT_like"/>
    <property type="match status" value="1"/>
</dbReference>
<keyword evidence="2" id="KW-0808">Transferase</keyword>
<dbReference type="InterPro" id="IPR051159">
    <property type="entry name" value="Hexapeptide_acetyltransf"/>
</dbReference>